<name>E3CTW7_CAEBR</name>
<accession>E3CTW7</accession>
<gene>
    <name evidence="3 5" type="ORF">CBG02851</name>
    <name evidence="3" type="ORF">CBG_02851</name>
</gene>
<dbReference type="FunCoup" id="E3CTW7">
    <property type="interactions" value="375"/>
</dbReference>
<feature type="coiled-coil region" evidence="1">
    <location>
        <begin position="221"/>
        <end position="284"/>
    </location>
</feature>
<keyword evidence="4" id="KW-1185">Reference proteome</keyword>
<reference evidence="3 4" key="1">
    <citation type="journal article" date="2003" name="PLoS Biol.">
        <title>The genome sequence of Caenorhabditis briggsae: a platform for comparative genomics.</title>
        <authorList>
            <person name="Stein L.D."/>
            <person name="Bao Z."/>
            <person name="Blasiar D."/>
            <person name="Blumenthal T."/>
            <person name="Brent M.R."/>
            <person name="Chen N."/>
            <person name="Chinwalla A."/>
            <person name="Clarke L."/>
            <person name="Clee C."/>
            <person name="Coghlan A."/>
            <person name="Coulson A."/>
            <person name="D'Eustachio P."/>
            <person name="Fitch D.H."/>
            <person name="Fulton L.A."/>
            <person name="Fulton R.E."/>
            <person name="Griffiths-Jones S."/>
            <person name="Harris T.W."/>
            <person name="Hillier L.W."/>
            <person name="Kamath R."/>
            <person name="Kuwabara P.E."/>
            <person name="Mardis E.R."/>
            <person name="Marra M.A."/>
            <person name="Miner T.L."/>
            <person name="Minx P."/>
            <person name="Mullikin J.C."/>
            <person name="Plumb R.W."/>
            <person name="Rogers J."/>
            <person name="Schein J.E."/>
            <person name="Sohrmann M."/>
            <person name="Spieth J."/>
            <person name="Stajich J.E."/>
            <person name="Wei C."/>
            <person name="Willey D."/>
            <person name="Wilson R.K."/>
            <person name="Durbin R."/>
            <person name="Waterston R.H."/>
        </authorList>
    </citation>
    <scope>NUCLEOTIDE SEQUENCE [LARGE SCALE GENOMIC DNA]</scope>
    <source>
        <strain evidence="3 4">AF16</strain>
    </source>
</reference>
<dbReference type="WormBase" id="CBG02851">
    <property type="protein sequence ID" value="CBP37713"/>
    <property type="gene ID" value="WBGene00025821"/>
</dbReference>
<keyword evidence="1" id="KW-0175">Coiled coil</keyword>
<dbReference type="EMBL" id="HE601438">
    <property type="protein sequence ID" value="CBX33038.1"/>
    <property type="molecule type" value="Genomic_DNA"/>
</dbReference>
<dbReference type="InParanoid" id="E3CTW7"/>
<dbReference type="CTD" id="8572592"/>
<evidence type="ECO:0000313" key="5">
    <source>
        <dbReference type="WormBase" id="CBG02851"/>
    </source>
</evidence>
<organism evidence="3 4">
    <name type="scientific">Caenorhabditis briggsae</name>
    <dbReference type="NCBI Taxonomy" id="6238"/>
    <lineage>
        <taxon>Eukaryota</taxon>
        <taxon>Metazoa</taxon>
        <taxon>Ecdysozoa</taxon>
        <taxon>Nematoda</taxon>
        <taxon>Chromadorea</taxon>
        <taxon>Rhabditida</taxon>
        <taxon>Rhabditina</taxon>
        <taxon>Rhabditomorpha</taxon>
        <taxon>Rhabditoidea</taxon>
        <taxon>Rhabditidae</taxon>
        <taxon>Peloderinae</taxon>
        <taxon>Caenorhabditis</taxon>
    </lineage>
</organism>
<evidence type="ECO:0000313" key="4">
    <source>
        <dbReference type="Proteomes" id="UP000008549"/>
    </source>
</evidence>
<feature type="region of interest" description="Disordered" evidence="2">
    <location>
        <begin position="51"/>
        <end position="73"/>
    </location>
</feature>
<proteinExistence type="predicted"/>
<dbReference type="eggNOG" id="ENOG502SZXF">
    <property type="taxonomic scope" value="Eukaryota"/>
</dbReference>
<dbReference type="AlphaFoldDB" id="E3CTW7"/>
<evidence type="ECO:0000256" key="2">
    <source>
        <dbReference type="SAM" id="MobiDB-lite"/>
    </source>
</evidence>
<sequence length="560" mass="65918">MRYGKVYFYDRMGNREPSEADKIREALENFEAPRFRPPDEPRMMKNYRTQFSPLDTPPPISGNGTPPGSGMHQYLSESNREMIIDLPANISNFGRDDGSLVLPGNLMGGDETSIPNIDRYRMDLPPEIYPNDPMPRGISTPPMNLKFNLGEEMDRDVDKGVMRGFGGERHYEDPMVEMEQKLGNIRFESDNEKHGNLITKYEEDYYSHEICAQCQAEDAYMERMRRQAEEERRKYDETMKRAKMYEDLTREKEEAFRKEEAERNKALREHVDRVNAEMIELKKRRPKSPVQENYIFRHESPRIREAEQRTRKDAYRAELDRQVEEKRLRRIAEFEKNEAIDATSNARAALEFANAREAERKSNEHAKEMARKQLEFQMEMSRFGAPSDRNWLWWAERPDEHGWRDARLKGLKHTNQVERNQTIKQSIGMLEEFKARQAHDDMVMRDNRRSKYGKLRDQLHENSKMLYPLTKTESRPNIVQPDPRVEAAWREAHEKYDKKFTVLQDNAMKSISGAALDGVAHATTSCRRCARCARPLERKTTLIVNRGENILPHQTNWHRA</sequence>
<evidence type="ECO:0000256" key="1">
    <source>
        <dbReference type="SAM" id="Coils"/>
    </source>
</evidence>
<dbReference type="GeneID" id="8572592"/>
<dbReference type="STRING" id="6238.E3CTW7"/>
<dbReference type="KEGG" id="cbr:CBG_02851"/>
<reference evidence="3 4" key="2">
    <citation type="journal article" date="2011" name="PLoS Genet.">
        <title>Caenorhabditis briggsae recombinant inbred line genotypes reveal inter-strain incompatibility and the evolution of recombination.</title>
        <authorList>
            <person name="Ross J.A."/>
            <person name="Koboldt D.C."/>
            <person name="Staisch J.E."/>
            <person name="Chamberlin H.M."/>
            <person name="Gupta B.P."/>
            <person name="Miller R.D."/>
            <person name="Baird S.E."/>
            <person name="Haag E.S."/>
        </authorList>
    </citation>
    <scope>NUCLEOTIDE SEQUENCE [LARGE SCALE GENOMIC DNA]</scope>
    <source>
        <strain evidence="3 4">AF16</strain>
    </source>
</reference>
<evidence type="ECO:0000313" key="3">
    <source>
        <dbReference type="EMBL" id="CBX33038.1"/>
    </source>
</evidence>
<dbReference type="Proteomes" id="UP000008549">
    <property type="component" value="Unassembled WGS sequence"/>
</dbReference>
<dbReference type="HOGENOM" id="CLU_486835_0_0_1"/>
<dbReference type="OMA" id="RHESPRI"/>
<dbReference type="RefSeq" id="XP_002631078.2">
    <property type="nucleotide sequence ID" value="XM_002631032.2"/>
</dbReference>
<protein>
    <submittedName>
        <fullName evidence="3">Protein CBG02851</fullName>
    </submittedName>
</protein>